<gene>
    <name evidence="2" type="ORF">THAPSDRAFT_3869</name>
</gene>
<protein>
    <submittedName>
        <fullName evidence="2">Uncharacterized protein</fullName>
    </submittedName>
</protein>
<organism evidence="2 3">
    <name type="scientific">Thalassiosira pseudonana</name>
    <name type="common">Marine diatom</name>
    <name type="synonym">Cyclotella nana</name>
    <dbReference type="NCBI Taxonomy" id="35128"/>
    <lineage>
        <taxon>Eukaryota</taxon>
        <taxon>Sar</taxon>
        <taxon>Stramenopiles</taxon>
        <taxon>Ochrophyta</taxon>
        <taxon>Bacillariophyta</taxon>
        <taxon>Coscinodiscophyceae</taxon>
        <taxon>Thalassiosirophycidae</taxon>
        <taxon>Thalassiosirales</taxon>
        <taxon>Thalassiosiraceae</taxon>
        <taxon>Thalassiosira</taxon>
    </lineage>
</organism>
<evidence type="ECO:0000256" key="1">
    <source>
        <dbReference type="SAM" id="MobiDB-lite"/>
    </source>
</evidence>
<reference evidence="2 3" key="2">
    <citation type="journal article" date="2008" name="Nature">
        <title>The Phaeodactylum genome reveals the evolutionary history of diatom genomes.</title>
        <authorList>
            <person name="Bowler C."/>
            <person name="Allen A.E."/>
            <person name="Badger J.H."/>
            <person name="Grimwood J."/>
            <person name="Jabbari K."/>
            <person name="Kuo A."/>
            <person name="Maheswari U."/>
            <person name="Martens C."/>
            <person name="Maumus F."/>
            <person name="Otillar R.P."/>
            <person name="Rayko E."/>
            <person name="Salamov A."/>
            <person name="Vandepoele K."/>
            <person name="Beszteri B."/>
            <person name="Gruber A."/>
            <person name="Heijde M."/>
            <person name="Katinka M."/>
            <person name="Mock T."/>
            <person name="Valentin K."/>
            <person name="Verret F."/>
            <person name="Berges J.A."/>
            <person name="Brownlee C."/>
            <person name="Cadoret J.P."/>
            <person name="Chiovitti A."/>
            <person name="Choi C.J."/>
            <person name="Coesel S."/>
            <person name="De Martino A."/>
            <person name="Detter J.C."/>
            <person name="Durkin C."/>
            <person name="Falciatore A."/>
            <person name="Fournet J."/>
            <person name="Haruta M."/>
            <person name="Huysman M.J."/>
            <person name="Jenkins B.D."/>
            <person name="Jiroutova K."/>
            <person name="Jorgensen R.E."/>
            <person name="Joubert Y."/>
            <person name="Kaplan A."/>
            <person name="Kroger N."/>
            <person name="Kroth P.G."/>
            <person name="La Roche J."/>
            <person name="Lindquist E."/>
            <person name="Lommer M."/>
            <person name="Martin-Jezequel V."/>
            <person name="Lopez P.J."/>
            <person name="Lucas S."/>
            <person name="Mangogna M."/>
            <person name="McGinnis K."/>
            <person name="Medlin L.K."/>
            <person name="Montsant A."/>
            <person name="Oudot-Le Secq M.P."/>
            <person name="Napoli C."/>
            <person name="Obornik M."/>
            <person name="Parker M.S."/>
            <person name="Petit J.L."/>
            <person name="Porcel B.M."/>
            <person name="Poulsen N."/>
            <person name="Robison M."/>
            <person name="Rychlewski L."/>
            <person name="Rynearson T.A."/>
            <person name="Schmutz J."/>
            <person name="Shapiro H."/>
            <person name="Siaut M."/>
            <person name="Stanley M."/>
            <person name="Sussman M.R."/>
            <person name="Taylor A.R."/>
            <person name="Vardi A."/>
            <person name="von Dassow P."/>
            <person name="Vyverman W."/>
            <person name="Willis A."/>
            <person name="Wyrwicz L.S."/>
            <person name="Rokhsar D.S."/>
            <person name="Weissenbach J."/>
            <person name="Armbrust E.V."/>
            <person name="Green B.R."/>
            <person name="Van de Peer Y."/>
            <person name="Grigoriev I.V."/>
        </authorList>
    </citation>
    <scope>NUCLEOTIDE SEQUENCE [LARGE SCALE GENOMIC DNA]</scope>
    <source>
        <strain evidence="2 3">CCMP1335</strain>
    </source>
</reference>
<dbReference type="EMBL" id="CM000640">
    <property type="protein sequence ID" value="EED94466.1"/>
    <property type="molecule type" value="Genomic_DNA"/>
</dbReference>
<dbReference type="RefSeq" id="XP_002289030.1">
    <property type="nucleotide sequence ID" value="XM_002288994.1"/>
</dbReference>
<keyword evidence="3" id="KW-1185">Reference proteome</keyword>
<sequence>MPFPFFGFGQSDPAAAKLAAAAGATHHRQSSLSLSSSDKNARLADVRARSKASFLRKEMVQSGDMSRSKGSSGHTRSGHSIPSSPDRQGGRFAHKHIIAVEADGDESRHRRIDQGLLDASREAEEQQKQQGQISWWSHAVSHATTTPVTPSTPPVATTSDAPNNPNSPQHVSYTQKFRVP</sequence>
<dbReference type="GeneID" id="7452078"/>
<feature type="region of interest" description="Disordered" evidence="1">
    <location>
        <begin position="52"/>
        <end position="180"/>
    </location>
</feature>
<dbReference type="KEGG" id="tps:THAPSDRAFT_3869"/>
<dbReference type="Proteomes" id="UP000001449">
    <property type="component" value="Chromosome 3"/>
</dbReference>
<accession>B8BW70</accession>
<proteinExistence type="predicted"/>
<dbReference type="AlphaFoldDB" id="B8BW70"/>
<name>B8BW70_THAPS</name>
<feature type="compositionally biased region" description="Polar residues" evidence="1">
    <location>
        <begin position="160"/>
        <end position="180"/>
    </location>
</feature>
<evidence type="ECO:0000313" key="2">
    <source>
        <dbReference type="EMBL" id="EED94466.1"/>
    </source>
</evidence>
<reference evidence="2 3" key="1">
    <citation type="journal article" date="2004" name="Science">
        <title>The genome of the diatom Thalassiosira pseudonana: ecology, evolution, and metabolism.</title>
        <authorList>
            <person name="Armbrust E.V."/>
            <person name="Berges J.A."/>
            <person name="Bowler C."/>
            <person name="Green B.R."/>
            <person name="Martinez D."/>
            <person name="Putnam N.H."/>
            <person name="Zhou S."/>
            <person name="Allen A.E."/>
            <person name="Apt K.E."/>
            <person name="Bechner M."/>
            <person name="Brzezinski M.A."/>
            <person name="Chaal B.K."/>
            <person name="Chiovitti A."/>
            <person name="Davis A.K."/>
            <person name="Demarest M.S."/>
            <person name="Detter J.C."/>
            <person name="Glavina T."/>
            <person name="Goodstein D."/>
            <person name="Hadi M.Z."/>
            <person name="Hellsten U."/>
            <person name="Hildebrand M."/>
            <person name="Jenkins B.D."/>
            <person name="Jurka J."/>
            <person name="Kapitonov V.V."/>
            <person name="Kroger N."/>
            <person name="Lau W.W."/>
            <person name="Lane T.W."/>
            <person name="Larimer F.W."/>
            <person name="Lippmeier J.C."/>
            <person name="Lucas S."/>
            <person name="Medina M."/>
            <person name="Montsant A."/>
            <person name="Obornik M."/>
            <person name="Parker M.S."/>
            <person name="Palenik B."/>
            <person name="Pazour G.J."/>
            <person name="Richardson P.M."/>
            <person name="Rynearson T.A."/>
            <person name="Saito M.A."/>
            <person name="Schwartz D.C."/>
            <person name="Thamatrakoln K."/>
            <person name="Valentin K."/>
            <person name="Vardi A."/>
            <person name="Wilkerson F.P."/>
            <person name="Rokhsar D.S."/>
        </authorList>
    </citation>
    <scope>NUCLEOTIDE SEQUENCE [LARGE SCALE GENOMIC DNA]</scope>
    <source>
        <strain evidence="2 3">CCMP1335</strain>
    </source>
</reference>
<dbReference type="PaxDb" id="35128-Thaps3869"/>
<feature type="compositionally biased region" description="Polar residues" evidence="1">
    <location>
        <begin position="63"/>
        <end position="86"/>
    </location>
</feature>
<evidence type="ECO:0000313" key="3">
    <source>
        <dbReference type="Proteomes" id="UP000001449"/>
    </source>
</evidence>
<dbReference type="InParanoid" id="B8BW70"/>
<feature type="compositionally biased region" description="Low complexity" evidence="1">
    <location>
        <begin position="138"/>
        <end position="159"/>
    </location>
</feature>
<dbReference type="HOGENOM" id="CLU_1499245_0_0_1"/>